<feature type="transmembrane region" description="Helical" evidence="2">
    <location>
        <begin position="568"/>
        <end position="587"/>
    </location>
</feature>
<feature type="region of interest" description="Disordered" evidence="1">
    <location>
        <begin position="1"/>
        <end position="28"/>
    </location>
</feature>
<feature type="transmembrane region" description="Helical" evidence="2">
    <location>
        <begin position="37"/>
        <end position="57"/>
    </location>
</feature>
<feature type="transmembrane region" description="Helical" evidence="2">
    <location>
        <begin position="266"/>
        <end position="285"/>
    </location>
</feature>
<dbReference type="STRING" id="477641.MODMU_3604"/>
<feature type="transmembrane region" description="Helical" evidence="2">
    <location>
        <begin position="154"/>
        <end position="174"/>
    </location>
</feature>
<keyword evidence="2" id="KW-1133">Transmembrane helix</keyword>
<feature type="compositionally biased region" description="Pro residues" evidence="1">
    <location>
        <begin position="8"/>
        <end position="23"/>
    </location>
</feature>
<feature type="transmembrane region" description="Helical" evidence="2">
    <location>
        <begin position="210"/>
        <end position="228"/>
    </location>
</feature>
<dbReference type="EMBL" id="FO203431">
    <property type="protein sequence ID" value="CCH89014.1"/>
    <property type="molecule type" value="Genomic_DNA"/>
</dbReference>
<dbReference type="InterPro" id="IPR058062">
    <property type="entry name" value="SCO7613_C"/>
</dbReference>
<feature type="transmembrane region" description="Helical" evidence="2">
    <location>
        <begin position="445"/>
        <end position="463"/>
    </location>
</feature>
<dbReference type="Proteomes" id="UP000006461">
    <property type="component" value="Chromosome"/>
</dbReference>
<feature type="transmembrane region" description="Helical" evidence="2">
    <location>
        <begin position="105"/>
        <end position="122"/>
    </location>
</feature>
<reference evidence="3 4" key="1">
    <citation type="journal article" date="2012" name="J. Bacteriol.">
        <title>Genome Sequence of Radiation-Resistant Modestobacter marinus Strain BC501, a Representative Actinobacterium That Thrives on Calcareous Stone Surfaces.</title>
        <authorList>
            <person name="Normand P."/>
            <person name="Gury J."/>
            <person name="Pujic P."/>
            <person name="Chouaia B."/>
            <person name="Crotti E."/>
            <person name="Brusetti L."/>
            <person name="Daffonchio D."/>
            <person name="Vacherie B."/>
            <person name="Barbe V."/>
            <person name="Medigue C."/>
            <person name="Calteau A."/>
            <person name="Ghodhbane-Gtari F."/>
            <person name="Essoussi I."/>
            <person name="Nouioui I."/>
            <person name="Abbassi-Ghozzi I."/>
            <person name="Gtari M."/>
        </authorList>
    </citation>
    <scope>NUCLEOTIDE SEQUENCE [LARGE SCALE GENOMIC DNA]</scope>
    <source>
        <strain evidence="4">BC 501</strain>
    </source>
</reference>
<keyword evidence="4" id="KW-1185">Reference proteome</keyword>
<feature type="transmembrane region" description="Helical" evidence="2">
    <location>
        <begin position="297"/>
        <end position="315"/>
    </location>
</feature>
<dbReference type="eggNOG" id="COG3087">
    <property type="taxonomic scope" value="Bacteria"/>
</dbReference>
<name>I4F051_MODI5</name>
<proteinExistence type="predicted"/>
<protein>
    <submittedName>
        <fullName evidence="3">Uncharacterized protein</fullName>
    </submittedName>
</protein>
<feature type="transmembrane region" description="Helical" evidence="2">
    <location>
        <begin position="397"/>
        <end position="415"/>
    </location>
</feature>
<dbReference type="AlphaFoldDB" id="I4F051"/>
<evidence type="ECO:0000313" key="4">
    <source>
        <dbReference type="Proteomes" id="UP000006461"/>
    </source>
</evidence>
<feature type="transmembrane region" description="Helical" evidence="2">
    <location>
        <begin position="321"/>
        <end position="338"/>
    </location>
</feature>
<feature type="transmembrane region" description="Helical" evidence="2">
    <location>
        <begin position="521"/>
        <end position="537"/>
    </location>
</feature>
<sequence length="605" mass="59650">MPQEPEVLYPPPLGRPVPPPSAPPADEGLRRVTPQQVLLAAGAVAVVVAGAASLSLAGRLVSTVLALAAAAASVRGARRGLRASEETLAIAAVALSVLGDRATSTGRGVLVLGLLAGLYCLLGRVARSTVTWPVAAWLAAQFAVLTALTGGEPAALTEVAAVLGTAVAGLLVALRARRPVSEIALVTAAPWWVTGIVTGAHLVWTTTAGSALVAGLLLVAAAGALLALRRRPSLRPLLGPRPAVPVLAGMVTGAAVAGVLQAVGPAGVPAAGYVGLATAALVGQFASPRPHSLVRPAGLALAGTVTGASVVRLLVDGHLTALALLLLTAAAPAVLVAARQPVDRPGALPVSVGCLAGSALLAEADGSLAPGWTGPLLMALAVVALAAATLERHQRAEVPLAASAVVVGVVAAVHVARTGDATAASVALAVLGAALVGYADRTGRVPARAGGCAALVVAAWLTVGDAGVRVPEAYTLPLAAVLLLFAGRRLRTGDSWSAWGPALAAAFGPSVVLSLVQPHLLRVLLVVVAATLTTLAATRGGVRAPFLVGAASLVVVALGRLAAVLPAAGSVAVAVAGVLLLGVGAGYESRRRQAREAVASLADMR</sequence>
<dbReference type="NCBIfam" id="NF047321">
    <property type="entry name" value="SCO7613_CTERM"/>
    <property type="match status" value="1"/>
</dbReference>
<feature type="transmembrane region" description="Helical" evidence="2">
    <location>
        <begin position="183"/>
        <end position="204"/>
    </location>
</feature>
<feature type="transmembrane region" description="Helical" evidence="2">
    <location>
        <begin position="498"/>
        <end position="515"/>
    </location>
</feature>
<evidence type="ECO:0000256" key="1">
    <source>
        <dbReference type="SAM" id="MobiDB-lite"/>
    </source>
</evidence>
<feature type="transmembrane region" description="Helical" evidence="2">
    <location>
        <begin position="421"/>
        <end position="438"/>
    </location>
</feature>
<evidence type="ECO:0000313" key="3">
    <source>
        <dbReference type="EMBL" id="CCH89014.1"/>
    </source>
</evidence>
<feature type="transmembrane region" description="Helical" evidence="2">
    <location>
        <begin position="345"/>
        <end position="362"/>
    </location>
</feature>
<feature type="transmembrane region" description="Helical" evidence="2">
    <location>
        <begin position="240"/>
        <end position="260"/>
    </location>
</feature>
<feature type="transmembrane region" description="Helical" evidence="2">
    <location>
        <begin position="368"/>
        <end position="390"/>
    </location>
</feature>
<keyword evidence="2" id="KW-0472">Membrane</keyword>
<keyword evidence="2" id="KW-0812">Transmembrane</keyword>
<gene>
    <name evidence="3" type="ordered locus">MODMU_3604</name>
</gene>
<accession>I4F051</accession>
<dbReference type="OMA" id="GWHAWHT"/>
<evidence type="ECO:0000256" key="2">
    <source>
        <dbReference type="SAM" id="Phobius"/>
    </source>
</evidence>
<dbReference type="KEGG" id="mmar:MODMU_3604"/>
<organism evidence="3 4">
    <name type="scientific">Modestobacter italicus (strain DSM 44449 / CECT 9708 / BC 501)</name>
    <dbReference type="NCBI Taxonomy" id="2732864"/>
    <lineage>
        <taxon>Bacteria</taxon>
        <taxon>Bacillati</taxon>
        <taxon>Actinomycetota</taxon>
        <taxon>Actinomycetes</taxon>
        <taxon>Geodermatophilales</taxon>
        <taxon>Geodermatophilaceae</taxon>
        <taxon>Modestobacter</taxon>
    </lineage>
</organism>
<feature type="transmembrane region" description="Helical" evidence="2">
    <location>
        <begin position="129"/>
        <end position="148"/>
    </location>
</feature>
<dbReference type="HOGENOM" id="CLU_385745_0_0_11"/>